<dbReference type="AlphaFoldDB" id="A0A1I6VME3"/>
<gene>
    <name evidence="3" type="ORF">SAMN05660206_11547</name>
</gene>
<keyword evidence="1" id="KW-0408">Iron</keyword>
<dbReference type="Pfam" id="PF02589">
    <property type="entry name" value="LUD_dom"/>
    <property type="match status" value="1"/>
</dbReference>
<dbReference type="GO" id="GO:0051539">
    <property type="term" value="F:4 iron, 4 sulfur cluster binding"/>
    <property type="evidence" value="ECO:0007669"/>
    <property type="project" value="UniProtKB-KW"/>
</dbReference>
<keyword evidence="1" id="KW-0004">4Fe-4S</keyword>
<dbReference type="InterPro" id="IPR004452">
    <property type="entry name" value="LutB/LldF"/>
</dbReference>
<name>A0A1I6VME3_9SPHI</name>
<dbReference type="STRING" id="683125.SAMN05660206_11547"/>
<dbReference type="InterPro" id="IPR037171">
    <property type="entry name" value="NagB/RpiA_transferase-like"/>
</dbReference>
<accession>A0A1I6VME3</accession>
<sequence>MAQNVAEKFLKDSAAKSFHQRHREIINTNIDKYNTAFERGKSKFFNLENSRKKANIIKWKVMENLDRYLLDFESNFQKRGGKVIWANDAEEARQEIVKIMERHQAQCVAKSKSMVAEEIALHHFLKTQNVDIFDYTSLDTSAESLTDEQEIEAQKLLREQYTMADIGITAANFIIADTGSIAITDNEGNARLSATFPKIHIALVGIEKVIPSINDLDLFWPLLASHGTGQNLTVYNTVLSGPRQPHETDGPEEMYVILLDNGRSNLLIKNDQRQALYCICGEVCLSTCPTYQNIPDQAYDTSYHTLINSLVPARLNSISEFKHPAYVSPLSGDGLDACAIGIDYRRLALLNRRDSVQHSLISKTDKRTWKLFTYIMLRRRLIDFFGGKTKNFFLRNFFKKTWQKYGELPKLADKSFSKQWKEQNKE</sequence>
<reference evidence="3 4" key="1">
    <citation type="submission" date="2016-10" db="EMBL/GenBank/DDBJ databases">
        <authorList>
            <person name="de Groot N.N."/>
        </authorList>
    </citation>
    <scope>NUCLEOTIDE SEQUENCE [LARGE SCALE GENOMIC DNA]</scope>
    <source>
        <strain evidence="3 4">DSM 22789</strain>
    </source>
</reference>
<dbReference type="EMBL" id="FOZZ01000015">
    <property type="protein sequence ID" value="SFT14807.1"/>
    <property type="molecule type" value="Genomic_DNA"/>
</dbReference>
<evidence type="ECO:0000313" key="4">
    <source>
        <dbReference type="Proteomes" id="UP000198785"/>
    </source>
</evidence>
<organism evidence="3 4">
    <name type="scientific">Sphingobacterium wenxiniae</name>
    <dbReference type="NCBI Taxonomy" id="683125"/>
    <lineage>
        <taxon>Bacteria</taxon>
        <taxon>Pseudomonadati</taxon>
        <taxon>Bacteroidota</taxon>
        <taxon>Sphingobacteriia</taxon>
        <taxon>Sphingobacteriales</taxon>
        <taxon>Sphingobacteriaceae</taxon>
        <taxon>Sphingobacterium</taxon>
    </lineage>
</organism>
<keyword evidence="4" id="KW-1185">Reference proteome</keyword>
<evidence type="ECO:0000259" key="2">
    <source>
        <dbReference type="Pfam" id="PF02589"/>
    </source>
</evidence>
<keyword evidence="1" id="KW-0411">Iron-sulfur</keyword>
<dbReference type="PANTHER" id="PTHR47153">
    <property type="entry name" value="LACTATE UTILIZATION PROTEIN B"/>
    <property type="match status" value="1"/>
</dbReference>
<dbReference type="RefSeq" id="WP_093367433.1">
    <property type="nucleotide sequence ID" value="NZ_FOZZ01000015.1"/>
</dbReference>
<dbReference type="GO" id="GO:0006089">
    <property type="term" value="P:lactate metabolic process"/>
    <property type="evidence" value="ECO:0007669"/>
    <property type="project" value="InterPro"/>
</dbReference>
<dbReference type="Proteomes" id="UP000198785">
    <property type="component" value="Unassembled WGS sequence"/>
</dbReference>
<feature type="domain" description="LUD" evidence="2">
    <location>
        <begin position="72"/>
        <end position="259"/>
    </location>
</feature>
<dbReference type="SUPFAM" id="SSF100950">
    <property type="entry name" value="NagB/RpiA/CoA transferase-like"/>
    <property type="match status" value="1"/>
</dbReference>
<dbReference type="OrthoDB" id="9782337at2"/>
<dbReference type="PANTHER" id="PTHR47153:SF2">
    <property type="entry name" value="LACTATE UTILIZATION PROTEIN B"/>
    <property type="match status" value="1"/>
</dbReference>
<keyword evidence="1" id="KW-0479">Metal-binding</keyword>
<evidence type="ECO:0000256" key="1">
    <source>
        <dbReference type="ARBA" id="ARBA00022485"/>
    </source>
</evidence>
<evidence type="ECO:0000313" key="3">
    <source>
        <dbReference type="EMBL" id="SFT14807.1"/>
    </source>
</evidence>
<dbReference type="Gene3D" id="3.40.50.10420">
    <property type="entry name" value="NagB/RpiA/CoA transferase-like"/>
    <property type="match status" value="1"/>
</dbReference>
<proteinExistence type="predicted"/>
<dbReference type="InterPro" id="IPR024185">
    <property type="entry name" value="FTHF_cligase-like_sf"/>
</dbReference>
<protein>
    <submittedName>
        <fullName evidence="3">L-lactate dehydrogenase complex protein LldF</fullName>
    </submittedName>
</protein>
<dbReference type="InterPro" id="IPR003741">
    <property type="entry name" value="LUD_dom"/>
</dbReference>